<dbReference type="PATRIC" id="fig|1229276.3.peg.2484"/>
<gene>
    <name evidence="2" type="ORF">DI53_2416</name>
</gene>
<evidence type="ECO:0000256" key="1">
    <source>
        <dbReference type="SAM" id="Coils"/>
    </source>
</evidence>
<dbReference type="EMBL" id="JJMU01000037">
    <property type="protein sequence ID" value="KGE13790.1"/>
    <property type="molecule type" value="Genomic_DNA"/>
</dbReference>
<sequence>MLSGLGNDFYIYIIGYLPKQEYMEEMSYFSKRPRFGKAHPYDIGRPLFWWKGHYDIHFLNKLYERTASEFTDFYNYYFEYYKRHNDTGDEREFYEHVCEIVDDGLRKLLANDERESKVRHYRVLKSKKQLRKFISFLKVIDKWNEGGSKDEIIAKQESELLDLVKKVAELKKELKLIKQRDTEDYINIPTGHLLTVADLMIKMQQQKTADNKELVFSIHSSVWVKMLCRYFRHDDEPISAETLRRYFPANRHDMGSKYAEVPTKYKLFDIVPAKKRS</sequence>
<dbReference type="STRING" id="1229276.DI53_2416"/>
<reference evidence="3" key="1">
    <citation type="submission" date="2014-04" db="EMBL/GenBank/DDBJ databases">
        <title>Whole-Genome optical mapping and complete genome sequence of Sphingobacterium deserti sp. nov., a new spaces isolated from desert in the west of China.</title>
        <authorList>
            <person name="Teng C."/>
            <person name="Zhou Z."/>
            <person name="Li X."/>
            <person name="Chen M."/>
            <person name="Lin M."/>
            <person name="Wang L."/>
            <person name="Su S."/>
            <person name="Zhang C."/>
            <person name="Zhang W."/>
        </authorList>
    </citation>
    <scope>NUCLEOTIDE SEQUENCE [LARGE SCALE GENOMIC DNA]</scope>
    <source>
        <strain evidence="3">ACCC05744</strain>
    </source>
</reference>
<comment type="caution">
    <text evidence="2">The sequence shown here is derived from an EMBL/GenBank/DDBJ whole genome shotgun (WGS) entry which is preliminary data.</text>
</comment>
<proteinExistence type="predicted"/>
<keyword evidence="1" id="KW-0175">Coiled coil</keyword>
<organism evidence="2 3">
    <name type="scientific">Sphingobacterium deserti</name>
    <dbReference type="NCBI Taxonomy" id="1229276"/>
    <lineage>
        <taxon>Bacteria</taxon>
        <taxon>Pseudomonadati</taxon>
        <taxon>Bacteroidota</taxon>
        <taxon>Sphingobacteriia</taxon>
        <taxon>Sphingobacteriales</taxon>
        <taxon>Sphingobacteriaceae</taxon>
        <taxon>Sphingobacterium</taxon>
    </lineage>
</organism>
<dbReference type="Proteomes" id="UP000031802">
    <property type="component" value="Unassembled WGS sequence"/>
</dbReference>
<protein>
    <submittedName>
        <fullName evidence="2">Uncharacterized protein</fullName>
    </submittedName>
</protein>
<reference evidence="2 3" key="2">
    <citation type="journal article" date="2015" name="PLoS ONE">
        <title>Whole-Genome Optical Mapping and Finished Genome Sequence of Sphingobacterium deserti sp. nov., a New Species Isolated from the Western Desert of China.</title>
        <authorList>
            <person name="Teng C."/>
            <person name="Zhou Z."/>
            <person name="Molnar I."/>
            <person name="Li X."/>
            <person name="Tang R."/>
            <person name="Chen M."/>
            <person name="Wang L."/>
            <person name="Su S."/>
            <person name="Zhang W."/>
            <person name="Lin M."/>
        </authorList>
    </citation>
    <scope>NUCLEOTIDE SEQUENCE [LARGE SCALE GENOMIC DNA]</scope>
    <source>
        <strain evidence="3">ACCC05744</strain>
    </source>
</reference>
<accession>A0A0B8T7Q3</accession>
<keyword evidence="3" id="KW-1185">Reference proteome</keyword>
<dbReference type="eggNOG" id="ENOG5031D3Q">
    <property type="taxonomic scope" value="Bacteria"/>
</dbReference>
<evidence type="ECO:0000313" key="3">
    <source>
        <dbReference type="Proteomes" id="UP000031802"/>
    </source>
</evidence>
<feature type="coiled-coil region" evidence="1">
    <location>
        <begin position="153"/>
        <end position="180"/>
    </location>
</feature>
<dbReference type="AlphaFoldDB" id="A0A0B8T7Q3"/>
<name>A0A0B8T7Q3_9SPHI</name>
<evidence type="ECO:0000313" key="2">
    <source>
        <dbReference type="EMBL" id="KGE13790.1"/>
    </source>
</evidence>